<dbReference type="EMBL" id="JAFEUO010000004">
    <property type="protein sequence ID" value="MBM7084324.1"/>
    <property type="molecule type" value="Genomic_DNA"/>
</dbReference>
<dbReference type="InterPro" id="IPR036890">
    <property type="entry name" value="HATPase_C_sf"/>
</dbReference>
<dbReference type="SUPFAM" id="SSF55874">
    <property type="entry name" value="ATPase domain of HSP90 chaperone/DNA topoisomerase II/histidine kinase"/>
    <property type="match status" value="1"/>
</dbReference>
<organism evidence="2 3">
    <name type="scientific">Micromonospora humidisoli</name>
    <dbReference type="NCBI Taxonomy" id="2807622"/>
    <lineage>
        <taxon>Bacteria</taxon>
        <taxon>Bacillati</taxon>
        <taxon>Actinomycetota</taxon>
        <taxon>Actinomycetes</taxon>
        <taxon>Micromonosporales</taxon>
        <taxon>Micromonosporaceae</taxon>
        <taxon>Micromonospora</taxon>
    </lineage>
</organism>
<dbReference type="GO" id="GO:0005524">
    <property type="term" value="F:ATP binding"/>
    <property type="evidence" value="ECO:0007669"/>
    <property type="project" value="UniProtKB-KW"/>
</dbReference>
<feature type="region of interest" description="Disordered" evidence="1">
    <location>
        <begin position="1"/>
        <end position="41"/>
    </location>
</feature>
<keyword evidence="2" id="KW-0067">ATP-binding</keyword>
<evidence type="ECO:0000313" key="2">
    <source>
        <dbReference type="EMBL" id="MBM7084324.1"/>
    </source>
</evidence>
<protein>
    <submittedName>
        <fullName evidence="2">ATP-binding protein</fullName>
    </submittedName>
</protein>
<dbReference type="Gene3D" id="3.30.565.10">
    <property type="entry name" value="Histidine kinase-like ATPase, C-terminal domain"/>
    <property type="match status" value="1"/>
</dbReference>
<keyword evidence="2" id="KW-0547">Nucleotide-binding</keyword>
<evidence type="ECO:0000256" key="1">
    <source>
        <dbReference type="SAM" id="MobiDB-lite"/>
    </source>
</evidence>
<evidence type="ECO:0000313" key="3">
    <source>
        <dbReference type="Proteomes" id="UP000809587"/>
    </source>
</evidence>
<reference evidence="2 3" key="1">
    <citation type="submission" date="2021-02" db="EMBL/GenBank/DDBJ databases">
        <authorList>
            <person name="Lee D.-H."/>
        </authorList>
    </citation>
    <scope>NUCLEOTIDE SEQUENCE [LARGE SCALE GENOMIC DNA]</scope>
    <source>
        <strain evidence="2 3">MMS20-R2-29</strain>
    </source>
</reference>
<proteinExistence type="predicted"/>
<keyword evidence="3" id="KW-1185">Reference proteome</keyword>
<dbReference type="Proteomes" id="UP000809587">
    <property type="component" value="Unassembled WGS sequence"/>
</dbReference>
<dbReference type="Pfam" id="PF13589">
    <property type="entry name" value="HATPase_c_3"/>
    <property type="match status" value="1"/>
</dbReference>
<comment type="caution">
    <text evidence="2">The sequence shown here is derived from an EMBL/GenBank/DDBJ whole genome shotgun (WGS) entry which is preliminary data.</text>
</comment>
<accession>A0ABS2JD90</accession>
<gene>
    <name evidence="2" type="ORF">JQN84_17550</name>
</gene>
<sequence length="755" mass="84172">MQRMQEPAEFAGGEALGQPIETTSHRVPAMRRPGDAEPSKPKYTMKISRLTIDKLGIKLYDRVTAVLAELIANSYDADAEKVEITLPWGVFLSSSGSKTGPADTLIDVSSADDLPGSGTFAAPPQSPLVAYEDAQPVVATYEITIVDDGHGMTADELNRHYLSVGADRRKRTGSDKSRDKLRPVMGRKGIGKLAPFGICQTVEVITAGGEESPRGYRVSHIVMKLAEMLADTDAEYNPEPGELDGTYKEESGTTIKLRDFFRKRVPSREELDRQLCARFGLTRDDWKVTIYDSLSSGAPFELGTLKIDYLEDTQIDLSGRPVPYEDTFLPVTGFVAYARKPYKDPAMAGVRIYARGKIVAQTRDFDIGAGFTGEFKMRSYLVGEIHAEWLDQEDDLVRSDRQDIIWASDQGEALRSWGQRLIKELGKQAEKALSKEKWTDFKQKAQLDKKLGKISAKEPELRDSVNEAAKLLVKDVDPEALEDQDHVDRIADLAIAIAPHRTLLGTLREVAETTATTIDAVMVLFQRARLLEMYSLGQVAEERLDVIAKLEELVADRSTLERPLQELIEQAPWILAPEWTPLGMNESLKRVRASFESWYFKKFGQTVVTSAIDNERKEPDFVMLNDSGVLWIVEIKRLDYHLTNGEYARGVDYLQALEDFLDHNPELGNQFPIRRLTFVADHIDSLGAVAKSSLASDPRVSHQTWHGLLDLTKRAHKDFLARVDAIKAGQLSEPSDETGDVLFEVDGDGAVNIVT</sequence>
<name>A0ABS2JD90_9ACTN</name>